<dbReference type="PROSITE" id="PS50850">
    <property type="entry name" value="MFS"/>
    <property type="match status" value="1"/>
</dbReference>
<dbReference type="RefSeq" id="WP_022922690.1">
    <property type="nucleotide sequence ID" value="NZ_BMLB01000004.1"/>
</dbReference>
<dbReference type="PANTHER" id="PTHR23515">
    <property type="entry name" value="HIGH-AFFINITY NITRATE TRANSPORTER 2.3"/>
    <property type="match status" value="1"/>
</dbReference>
<dbReference type="SUPFAM" id="SSF103473">
    <property type="entry name" value="MFS general substrate transporter"/>
    <property type="match status" value="1"/>
</dbReference>
<evidence type="ECO:0000256" key="2">
    <source>
        <dbReference type="ARBA" id="ARBA00008432"/>
    </source>
</evidence>
<feature type="domain" description="Major facilitator superfamily (MFS) profile" evidence="9">
    <location>
        <begin position="43"/>
        <end position="438"/>
    </location>
</feature>
<feature type="compositionally biased region" description="Low complexity" evidence="7">
    <location>
        <begin position="18"/>
        <end position="33"/>
    </location>
</feature>
<evidence type="ECO:0000256" key="3">
    <source>
        <dbReference type="ARBA" id="ARBA00022692"/>
    </source>
</evidence>
<dbReference type="InterPro" id="IPR044772">
    <property type="entry name" value="NO3_transporter"/>
</dbReference>
<proteinExistence type="inferred from homology"/>
<feature type="transmembrane region" description="Helical" evidence="8">
    <location>
        <begin position="108"/>
        <end position="127"/>
    </location>
</feature>
<keyword evidence="6 8" id="KW-0472">Membrane</keyword>
<dbReference type="InterPro" id="IPR036259">
    <property type="entry name" value="MFS_trans_sf"/>
</dbReference>
<feature type="transmembrane region" description="Helical" evidence="8">
    <location>
        <begin position="167"/>
        <end position="189"/>
    </location>
</feature>
<feature type="transmembrane region" description="Helical" evidence="8">
    <location>
        <begin position="351"/>
        <end position="375"/>
    </location>
</feature>
<feature type="transmembrane region" description="Helical" evidence="8">
    <location>
        <begin position="81"/>
        <end position="101"/>
    </location>
</feature>
<dbReference type="InterPro" id="IPR011701">
    <property type="entry name" value="MFS"/>
</dbReference>
<dbReference type="Pfam" id="PF07690">
    <property type="entry name" value="MFS_1"/>
    <property type="match status" value="1"/>
</dbReference>
<dbReference type="InterPro" id="IPR020846">
    <property type="entry name" value="MFS_dom"/>
</dbReference>
<evidence type="ECO:0000256" key="1">
    <source>
        <dbReference type="ARBA" id="ARBA00004651"/>
    </source>
</evidence>
<reference evidence="11" key="1">
    <citation type="journal article" date="2019" name="Int. J. Syst. Evol. Microbiol.">
        <title>The Global Catalogue of Microorganisms (GCM) 10K type strain sequencing project: providing services to taxonomists for standard genome sequencing and annotation.</title>
        <authorList>
            <consortium name="The Broad Institute Genomics Platform"/>
            <consortium name="The Broad Institute Genome Sequencing Center for Infectious Disease"/>
            <person name="Wu L."/>
            <person name="Ma J."/>
        </authorList>
    </citation>
    <scope>NUCLEOTIDE SEQUENCE [LARGE SCALE GENOMIC DNA]</scope>
    <source>
        <strain evidence="11">CGMCC 1.5362</strain>
    </source>
</reference>
<feature type="transmembrane region" description="Helical" evidence="8">
    <location>
        <begin position="382"/>
        <end position="406"/>
    </location>
</feature>
<feature type="transmembrane region" description="Helical" evidence="8">
    <location>
        <begin position="281"/>
        <end position="302"/>
    </location>
</feature>
<feature type="region of interest" description="Disordered" evidence="7">
    <location>
        <begin position="1"/>
        <end position="34"/>
    </location>
</feature>
<keyword evidence="4 8" id="KW-1133">Transmembrane helix</keyword>
<comment type="subcellular location">
    <subcellularLocation>
        <location evidence="1">Cell membrane</location>
        <topology evidence="1">Multi-pass membrane protein</topology>
    </subcellularLocation>
</comment>
<sequence length="443" mass="44319">MTDSPSRDVGTPAPDPGAPAAAPAGAGTAAATGEPDPRTARTMLVMATLGFAICFWAWALLSPLAVTLREELGLTSLQQSLVVATPVIVGSLGRIPAGALTDRLGAKVMFPAVAVLTILPVLFLGFFGDNLAALLIGGFFLGIGGTSFAVGVPFVNAWHPPARRGAALGIFGMGTGGTAVAAFTTLQLANAFGRPAPFVLVAVLLAGYAVLAWFVLRVPPGRAGGARGGNWLSAALHTLAQPVALKLAMLYAIAFGGFVAFSVYLPTYLVNNFGMDKGDGALRMAGFVVVSVVARPIGGWLCDRFSKTLVLASLLIGTGLFALLAALVGAGTTVIVGDNTYPVALEPVGTVAFLGMAAGLGAGAGAVFALVAALVEPARVGAVTGVVGAAGGLGGFVPPLLMGAIYGAFGSYTLGLLLLAVVAVGGGLFTLVGFRKELAATTQ</sequence>
<evidence type="ECO:0000256" key="7">
    <source>
        <dbReference type="SAM" id="MobiDB-lite"/>
    </source>
</evidence>
<evidence type="ECO:0000256" key="5">
    <source>
        <dbReference type="ARBA" id="ARBA00023063"/>
    </source>
</evidence>
<evidence type="ECO:0000259" key="9">
    <source>
        <dbReference type="PROSITE" id="PS50850"/>
    </source>
</evidence>
<organism evidence="10 11">
    <name type="scientific">Ornithinimicrobium pekingense</name>
    <dbReference type="NCBI Taxonomy" id="384677"/>
    <lineage>
        <taxon>Bacteria</taxon>
        <taxon>Bacillati</taxon>
        <taxon>Actinomycetota</taxon>
        <taxon>Actinomycetes</taxon>
        <taxon>Micrococcales</taxon>
        <taxon>Ornithinimicrobiaceae</taxon>
        <taxon>Ornithinimicrobium</taxon>
    </lineage>
</organism>
<feature type="transmembrane region" description="Helical" evidence="8">
    <location>
        <begin position="133"/>
        <end position="155"/>
    </location>
</feature>
<dbReference type="Proteomes" id="UP000662111">
    <property type="component" value="Unassembled WGS sequence"/>
</dbReference>
<evidence type="ECO:0000256" key="6">
    <source>
        <dbReference type="ARBA" id="ARBA00023136"/>
    </source>
</evidence>
<evidence type="ECO:0000256" key="4">
    <source>
        <dbReference type="ARBA" id="ARBA00022989"/>
    </source>
</evidence>
<keyword evidence="5" id="KW-0534">Nitrate assimilation</keyword>
<feature type="transmembrane region" description="Helical" evidence="8">
    <location>
        <begin position="43"/>
        <end position="61"/>
    </location>
</feature>
<feature type="transmembrane region" description="Helical" evidence="8">
    <location>
        <begin position="412"/>
        <end position="434"/>
    </location>
</feature>
<dbReference type="Gene3D" id="1.20.1250.20">
    <property type="entry name" value="MFS general substrate transporter like domains"/>
    <property type="match status" value="2"/>
</dbReference>
<keyword evidence="3 8" id="KW-0812">Transmembrane</keyword>
<comment type="similarity">
    <text evidence="2">Belongs to the major facilitator superfamily. Nitrate/nitrite porter (TC 2.A.1.8) family.</text>
</comment>
<accession>A0ABQ2FBU2</accession>
<comment type="caution">
    <text evidence="10">The sequence shown here is derived from an EMBL/GenBank/DDBJ whole genome shotgun (WGS) entry which is preliminary data.</text>
</comment>
<feature type="transmembrane region" description="Helical" evidence="8">
    <location>
        <begin position="195"/>
        <end position="216"/>
    </location>
</feature>
<feature type="transmembrane region" description="Helical" evidence="8">
    <location>
        <begin position="248"/>
        <end position="269"/>
    </location>
</feature>
<feature type="transmembrane region" description="Helical" evidence="8">
    <location>
        <begin position="309"/>
        <end position="331"/>
    </location>
</feature>
<evidence type="ECO:0000313" key="11">
    <source>
        <dbReference type="Proteomes" id="UP000662111"/>
    </source>
</evidence>
<evidence type="ECO:0000313" key="10">
    <source>
        <dbReference type="EMBL" id="GGK72352.1"/>
    </source>
</evidence>
<keyword evidence="11" id="KW-1185">Reference proteome</keyword>
<evidence type="ECO:0000256" key="8">
    <source>
        <dbReference type="SAM" id="Phobius"/>
    </source>
</evidence>
<name>A0ABQ2FBU2_9MICO</name>
<gene>
    <name evidence="10" type="ORF">GCM10011509_21080</name>
</gene>
<dbReference type="EMBL" id="BMLB01000004">
    <property type="protein sequence ID" value="GGK72352.1"/>
    <property type="molecule type" value="Genomic_DNA"/>
</dbReference>
<protein>
    <submittedName>
        <fullName evidence="10">MFS transporter</fullName>
    </submittedName>
</protein>